<name>A0A4V1LQS6_9BACT</name>
<dbReference type="SUPFAM" id="SSF55073">
    <property type="entry name" value="Nucleotide cyclase"/>
    <property type="match status" value="1"/>
</dbReference>
<dbReference type="Pfam" id="PF00497">
    <property type="entry name" value="SBP_bac_3"/>
    <property type="match status" value="1"/>
</dbReference>
<dbReference type="AlphaFoldDB" id="A0A4V1LQS6"/>
<gene>
    <name evidence="4" type="ORF">CRV08_14660</name>
</gene>
<dbReference type="RefSeq" id="WP_128983442.1">
    <property type="nucleotide sequence ID" value="NZ_PDKJ01000022.1"/>
</dbReference>
<evidence type="ECO:0000256" key="2">
    <source>
        <dbReference type="ARBA" id="ARBA00034247"/>
    </source>
</evidence>
<dbReference type="Gene3D" id="3.30.70.270">
    <property type="match status" value="1"/>
</dbReference>
<dbReference type="Pfam" id="PF09084">
    <property type="entry name" value="NMT1"/>
    <property type="match status" value="1"/>
</dbReference>
<evidence type="ECO:0000256" key="1">
    <source>
        <dbReference type="ARBA" id="ARBA00012528"/>
    </source>
</evidence>
<dbReference type="PANTHER" id="PTHR45138">
    <property type="entry name" value="REGULATORY COMPONENTS OF SENSORY TRANSDUCTION SYSTEM"/>
    <property type="match status" value="1"/>
</dbReference>
<dbReference type="PANTHER" id="PTHR45138:SF9">
    <property type="entry name" value="DIGUANYLATE CYCLASE DGCM-RELATED"/>
    <property type="match status" value="1"/>
</dbReference>
<dbReference type="SMART" id="SM00267">
    <property type="entry name" value="GGDEF"/>
    <property type="match status" value="1"/>
</dbReference>
<dbReference type="InterPro" id="IPR015168">
    <property type="entry name" value="SsuA/THI5"/>
</dbReference>
<dbReference type="EC" id="2.7.7.65" evidence="1"/>
<proteinExistence type="predicted"/>
<dbReference type="Pfam" id="PF00990">
    <property type="entry name" value="GGDEF"/>
    <property type="match status" value="1"/>
</dbReference>
<dbReference type="InterPro" id="IPR050469">
    <property type="entry name" value="Diguanylate_Cyclase"/>
</dbReference>
<protein>
    <recommendedName>
        <fullName evidence="1">diguanylate cyclase</fullName>
        <ecNumber evidence="1">2.7.7.65</ecNumber>
    </recommendedName>
</protein>
<dbReference type="GO" id="GO:0052621">
    <property type="term" value="F:diguanylate cyclase activity"/>
    <property type="evidence" value="ECO:0007669"/>
    <property type="project" value="UniProtKB-EC"/>
</dbReference>
<dbReference type="CDD" id="cd01949">
    <property type="entry name" value="GGDEF"/>
    <property type="match status" value="1"/>
</dbReference>
<evidence type="ECO:0000313" key="4">
    <source>
        <dbReference type="EMBL" id="RXJ65728.1"/>
    </source>
</evidence>
<dbReference type="Gene3D" id="3.40.190.10">
    <property type="entry name" value="Periplasmic binding protein-like II"/>
    <property type="match status" value="4"/>
</dbReference>
<dbReference type="InterPro" id="IPR000160">
    <property type="entry name" value="GGDEF_dom"/>
</dbReference>
<dbReference type="SUPFAM" id="SSF53850">
    <property type="entry name" value="Periplasmic binding protein-like II"/>
    <property type="match status" value="2"/>
</dbReference>
<evidence type="ECO:0000259" key="3">
    <source>
        <dbReference type="PROSITE" id="PS50887"/>
    </source>
</evidence>
<dbReference type="EMBL" id="PDKJ01000022">
    <property type="protein sequence ID" value="RXJ65728.1"/>
    <property type="molecule type" value="Genomic_DNA"/>
</dbReference>
<comment type="caution">
    <text evidence="4">The sequence shown here is derived from an EMBL/GenBank/DDBJ whole genome shotgun (WGS) entry which is preliminary data.</text>
</comment>
<reference evidence="4 5" key="1">
    <citation type="submission" date="2017-10" db="EMBL/GenBank/DDBJ databases">
        <title>Genomics of the genus Arcobacter.</title>
        <authorList>
            <person name="Perez-Cataluna A."/>
            <person name="Figueras M.J."/>
        </authorList>
    </citation>
    <scope>NUCLEOTIDE SEQUENCE [LARGE SCALE GENOMIC DNA]</scope>
    <source>
        <strain evidence="4 5">CECT 8993</strain>
    </source>
</reference>
<dbReference type="InterPro" id="IPR043128">
    <property type="entry name" value="Rev_trsase/Diguanyl_cyclase"/>
</dbReference>
<dbReference type="CDD" id="cd01007">
    <property type="entry name" value="PBP2_BvgS_HisK_like"/>
    <property type="match status" value="1"/>
</dbReference>
<sequence length="759" mass="88091">MYKVKITTIFLLLVTTLYAKELEKITIQLDWLHQFQFAGYYVAKEKGFYEKESLDVSIKEYNSNFNIVNKILTTPNSYAVGKSSLIIDILDNKKIILLNAIYQSSPMVLISKKESNITSPFDLKNRSVMLTSDARSAASINAMIISQGLKLSDISFKNHSFDLEDLINGNTEAMGCYLSNEPYLLEKRGIKYNVLNPKDYGFDFYGGIFFTSQDELKNHSQRVRAVYKATMRGWEYAFNNIEETAKLIFDKYNTQNKTLEQLIYEGNLLKKLSKIDEGLLGNIEKKKIDEIKRLYILLGFGQYAKNRANVEDFIYDSSNIQYSKDQKNYIEQSKITLLSDNNFPPFAMMMNNELTGIELDYWNLLIKKLDFKNSNVEITTNIKESVERIKHNPNLIKYAFSKRDTSNKTVLTDTITEIKIGIASLYDKPYISDINQLNGKKIAMIKYASYFNELKKAYPKIDFVEVKSANEGFKLLEKKKVYAYVSKMPALNYNISYEGLTNIKIVGSFDEKYQLKLIVNSDNKTLLNLLNKAISTITEKERELISSKYYSVIFQNSYDYKEIYKVVVPLIIVIFFIIRSNRRMNMEIKKRTKIEKELQQMANIDPLTQIFNRRKIKSMINQEIHRYKRYKRNFSIIFFDIDDFKFVNDNLGHSIGDEVLVKISNVVKSSIRDTDYFGRWGGEEFIIILPETDKIKASNIAHILKEKISNNDFSVNKTITCSFGVTQFEESDNEDIILSRVDHAMYYVKKHGKNSVKVA</sequence>
<dbReference type="SMART" id="SM00062">
    <property type="entry name" value="PBPb"/>
    <property type="match status" value="1"/>
</dbReference>
<feature type="domain" description="GGDEF" evidence="3">
    <location>
        <begin position="632"/>
        <end position="759"/>
    </location>
</feature>
<accession>A0A4V1LQS6</accession>
<dbReference type="FunFam" id="3.30.70.270:FF:000001">
    <property type="entry name" value="Diguanylate cyclase domain protein"/>
    <property type="match status" value="1"/>
</dbReference>
<evidence type="ECO:0000313" key="5">
    <source>
        <dbReference type="Proteomes" id="UP000290172"/>
    </source>
</evidence>
<dbReference type="PROSITE" id="PS50887">
    <property type="entry name" value="GGDEF"/>
    <property type="match status" value="1"/>
</dbReference>
<dbReference type="InterPro" id="IPR001638">
    <property type="entry name" value="Solute-binding_3/MltF_N"/>
</dbReference>
<dbReference type="InterPro" id="IPR029787">
    <property type="entry name" value="Nucleotide_cyclase"/>
</dbReference>
<dbReference type="Proteomes" id="UP000290172">
    <property type="component" value="Unassembled WGS sequence"/>
</dbReference>
<dbReference type="NCBIfam" id="TIGR00254">
    <property type="entry name" value="GGDEF"/>
    <property type="match status" value="1"/>
</dbReference>
<comment type="catalytic activity">
    <reaction evidence="2">
        <text>2 GTP = 3',3'-c-di-GMP + 2 diphosphate</text>
        <dbReference type="Rhea" id="RHEA:24898"/>
        <dbReference type="ChEBI" id="CHEBI:33019"/>
        <dbReference type="ChEBI" id="CHEBI:37565"/>
        <dbReference type="ChEBI" id="CHEBI:58805"/>
        <dbReference type="EC" id="2.7.7.65"/>
    </reaction>
</comment>
<organism evidence="4 5">
    <name type="scientific">Halarcobacter ebronensis</name>
    <dbReference type="NCBI Taxonomy" id="1462615"/>
    <lineage>
        <taxon>Bacteria</taxon>
        <taxon>Pseudomonadati</taxon>
        <taxon>Campylobacterota</taxon>
        <taxon>Epsilonproteobacteria</taxon>
        <taxon>Campylobacterales</taxon>
        <taxon>Arcobacteraceae</taxon>
        <taxon>Halarcobacter</taxon>
    </lineage>
</organism>